<dbReference type="EMBL" id="DWWU01000029">
    <property type="protein sequence ID" value="HJC15478.1"/>
    <property type="molecule type" value="Genomic_DNA"/>
</dbReference>
<feature type="binding site" evidence="7">
    <location>
        <position position="18"/>
    </location>
    <ligand>
        <name>phosphoenolpyruvate</name>
        <dbReference type="ChEBI" id="CHEBI:58702"/>
    </ligand>
</feature>
<evidence type="ECO:0000259" key="8">
    <source>
        <dbReference type="Pfam" id="PF00275"/>
    </source>
</evidence>
<evidence type="ECO:0000256" key="7">
    <source>
        <dbReference type="HAMAP-Rule" id="MF_00210"/>
    </source>
</evidence>
<keyword evidence="5 7" id="KW-0057">Aromatic amino acid biosynthesis</keyword>
<dbReference type="Pfam" id="PF00275">
    <property type="entry name" value="EPSP_synthase"/>
    <property type="match status" value="1"/>
</dbReference>
<dbReference type="InterPro" id="IPR006264">
    <property type="entry name" value="EPSP_synthase"/>
</dbReference>
<dbReference type="EC" id="2.5.1.19" evidence="7"/>
<name>A0A9D2SNK4_9FIRM</name>
<comment type="pathway">
    <text evidence="1 7">Metabolic intermediate biosynthesis; chorismate biosynthesis; chorismate from D-erythrose 4-phosphate and phosphoenolpyruvate: step 6/7.</text>
</comment>
<dbReference type="PIRSF" id="PIRSF000505">
    <property type="entry name" value="EPSPS"/>
    <property type="match status" value="1"/>
</dbReference>
<dbReference type="HAMAP" id="MF_00210">
    <property type="entry name" value="EPSP_synth"/>
    <property type="match status" value="1"/>
</dbReference>
<evidence type="ECO:0000256" key="4">
    <source>
        <dbReference type="ARBA" id="ARBA00022679"/>
    </source>
</evidence>
<feature type="binding site" evidence="7">
    <location>
        <position position="91"/>
    </location>
    <ligand>
        <name>phosphoenolpyruvate</name>
        <dbReference type="ChEBI" id="CHEBI:58702"/>
    </ligand>
</feature>
<feature type="binding site" evidence="7">
    <location>
        <position position="23"/>
    </location>
    <ligand>
        <name>3-phosphoshikimate</name>
        <dbReference type="ChEBI" id="CHEBI:145989"/>
    </ligand>
</feature>
<feature type="binding site" evidence="7">
    <location>
        <position position="19"/>
    </location>
    <ligand>
        <name>3-phosphoshikimate</name>
        <dbReference type="ChEBI" id="CHEBI:145989"/>
    </ligand>
</feature>
<dbReference type="GO" id="GO:0005737">
    <property type="term" value="C:cytoplasm"/>
    <property type="evidence" value="ECO:0007669"/>
    <property type="project" value="UniProtKB-SubCell"/>
</dbReference>
<sequence>MPKASGKNPITVTVPGSKSITNRALLLAALSEGPCLLKGVLFSDDSRAVLSCLEELGFELEIREAAREVRIVGTGGRIPRPDARLNVRSAGTAARFLTVFLAFAGGDYQMDASSQMKKRPMEPLLSILRKAGAVITCQEEEGHFPFRLQAHRLKLSEVTVDTTVSSQFASAFLMTGTLLPGGLTVRMEGDRTQGAYIQITRKMMEQFGLRTEEQNGAIRIPGGQKTCLEEYVIEPDVSGACYFYGMAPLLGIDVTVRGIHPNSMQGDLKFLSVLREMGCPSEDTETGICVLGSRMREFRGVTVNMKEFSDQTMTLAVIAPFASTETKITNIGHIRFQESDRIAAICTELQRMGIDCHELPEEDGILIRPGTPGEATVETYEDHRMAMAFSLPGLKTGTITISDPGCCRKTFENYFDLLTELFGGPSA</sequence>
<keyword evidence="7" id="KW-0963">Cytoplasm</keyword>
<comment type="subcellular location">
    <subcellularLocation>
        <location evidence="7">Cytoplasm</location>
    </subcellularLocation>
</comment>
<dbReference type="InterPro" id="IPR013792">
    <property type="entry name" value="RNA3'P_cycl/enolpyr_Trfase_a/b"/>
</dbReference>
<comment type="catalytic activity">
    <reaction evidence="6">
        <text>3-phosphoshikimate + phosphoenolpyruvate = 5-O-(1-carboxyvinyl)-3-phosphoshikimate + phosphate</text>
        <dbReference type="Rhea" id="RHEA:21256"/>
        <dbReference type="ChEBI" id="CHEBI:43474"/>
        <dbReference type="ChEBI" id="CHEBI:57701"/>
        <dbReference type="ChEBI" id="CHEBI:58702"/>
        <dbReference type="ChEBI" id="CHEBI:145989"/>
        <dbReference type="EC" id="2.5.1.19"/>
    </reaction>
    <physiologicalReaction direction="left-to-right" evidence="6">
        <dbReference type="Rhea" id="RHEA:21257"/>
    </physiologicalReaction>
</comment>
<keyword evidence="4 7" id="KW-0808">Transferase</keyword>
<evidence type="ECO:0000256" key="1">
    <source>
        <dbReference type="ARBA" id="ARBA00004811"/>
    </source>
</evidence>
<evidence type="ECO:0000256" key="2">
    <source>
        <dbReference type="ARBA" id="ARBA00009948"/>
    </source>
</evidence>
<reference evidence="9" key="2">
    <citation type="submission" date="2021-04" db="EMBL/GenBank/DDBJ databases">
        <authorList>
            <person name="Gilroy R."/>
        </authorList>
    </citation>
    <scope>NUCLEOTIDE SEQUENCE</scope>
    <source>
        <strain evidence="9">CHK185-5351</strain>
    </source>
</reference>
<dbReference type="InterPro" id="IPR001986">
    <property type="entry name" value="Enolpyruvate_Tfrase_dom"/>
</dbReference>
<evidence type="ECO:0000256" key="5">
    <source>
        <dbReference type="ARBA" id="ARBA00023141"/>
    </source>
</evidence>
<accession>A0A9D2SNK4</accession>
<dbReference type="GO" id="GO:0009073">
    <property type="term" value="P:aromatic amino acid family biosynthetic process"/>
    <property type="evidence" value="ECO:0007669"/>
    <property type="project" value="UniProtKB-KW"/>
</dbReference>
<comment type="similarity">
    <text evidence="2 7">Belongs to the EPSP synthase family.</text>
</comment>
<feature type="binding site" evidence="7">
    <location>
        <position position="167"/>
    </location>
    <ligand>
        <name>3-phosphoshikimate</name>
        <dbReference type="ChEBI" id="CHEBI:145989"/>
    </ligand>
</feature>
<evidence type="ECO:0000256" key="6">
    <source>
        <dbReference type="ARBA" id="ARBA00044633"/>
    </source>
</evidence>
<dbReference type="AlphaFoldDB" id="A0A9D2SNK4"/>
<evidence type="ECO:0000313" key="10">
    <source>
        <dbReference type="Proteomes" id="UP000823849"/>
    </source>
</evidence>
<dbReference type="InterPro" id="IPR036968">
    <property type="entry name" value="Enolpyruvate_Tfrase_sf"/>
</dbReference>
<feature type="binding site" evidence="7">
    <location>
        <position position="167"/>
    </location>
    <ligand>
        <name>phosphoenolpyruvate</name>
        <dbReference type="ChEBI" id="CHEBI:58702"/>
    </ligand>
</feature>
<comment type="function">
    <text evidence="7">Catalyzes the transfer of the enolpyruvyl moiety of phosphoenolpyruvate (PEP) to the 5-hydroxyl of shikimate-3-phosphate (S3P) to produce enolpyruvyl shikimate-3-phosphate and inorganic phosphate.</text>
</comment>
<feature type="binding site" evidence="7">
    <location>
        <position position="341"/>
    </location>
    <ligand>
        <name>phosphoenolpyruvate</name>
        <dbReference type="ChEBI" id="CHEBI:58702"/>
    </ligand>
</feature>
<comment type="caution">
    <text evidence="7">Lacks conserved residue(s) required for the propagation of feature annotation.</text>
</comment>
<gene>
    <name evidence="7 9" type="primary">aroA</name>
    <name evidence="9" type="ORF">H9705_06580</name>
</gene>
<evidence type="ECO:0000313" key="9">
    <source>
        <dbReference type="EMBL" id="HJC15478.1"/>
    </source>
</evidence>
<feature type="active site" description="Proton acceptor" evidence="7">
    <location>
        <position position="310"/>
    </location>
</feature>
<feature type="binding site" evidence="7">
    <location>
        <position position="409"/>
    </location>
    <ligand>
        <name>phosphoenolpyruvate</name>
        <dbReference type="ChEBI" id="CHEBI:58702"/>
    </ligand>
</feature>
<feature type="binding site" evidence="7">
    <location>
        <position position="165"/>
    </location>
    <ligand>
        <name>3-phosphoshikimate</name>
        <dbReference type="ChEBI" id="CHEBI:145989"/>
    </ligand>
</feature>
<feature type="binding site" evidence="7">
    <location>
        <position position="166"/>
    </location>
    <ligand>
        <name>3-phosphoshikimate</name>
        <dbReference type="ChEBI" id="CHEBI:145989"/>
    </ligand>
</feature>
<dbReference type="NCBIfam" id="TIGR01356">
    <property type="entry name" value="aroA"/>
    <property type="match status" value="1"/>
</dbReference>
<feature type="binding site" evidence="7">
    <location>
        <position position="310"/>
    </location>
    <ligand>
        <name>3-phosphoshikimate</name>
        <dbReference type="ChEBI" id="CHEBI:145989"/>
    </ligand>
</feature>
<keyword evidence="3 7" id="KW-0028">Amino-acid biosynthesis</keyword>
<dbReference type="GO" id="GO:0003866">
    <property type="term" value="F:3-phosphoshikimate 1-carboxyvinyltransferase activity"/>
    <property type="evidence" value="ECO:0007669"/>
    <property type="project" value="UniProtKB-UniRule"/>
</dbReference>
<evidence type="ECO:0000256" key="3">
    <source>
        <dbReference type="ARBA" id="ARBA00022605"/>
    </source>
</evidence>
<feature type="domain" description="Enolpyruvate transferase" evidence="8">
    <location>
        <begin position="11"/>
        <end position="417"/>
    </location>
</feature>
<feature type="binding site" evidence="7">
    <location>
        <position position="18"/>
    </location>
    <ligand>
        <name>3-phosphoshikimate</name>
        <dbReference type="ChEBI" id="CHEBI:145989"/>
    </ligand>
</feature>
<comment type="caution">
    <text evidence="9">The sequence shown here is derived from an EMBL/GenBank/DDBJ whole genome shotgun (WGS) entry which is preliminary data.</text>
</comment>
<dbReference type="PANTHER" id="PTHR21090:SF5">
    <property type="entry name" value="PENTAFUNCTIONAL AROM POLYPEPTIDE"/>
    <property type="match status" value="1"/>
</dbReference>
<reference evidence="9" key="1">
    <citation type="journal article" date="2021" name="PeerJ">
        <title>Extensive microbial diversity within the chicken gut microbiome revealed by metagenomics and culture.</title>
        <authorList>
            <person name="Gilroy R."/>
            <person name="Ravi A."/>
            <person name="Getino M."/>
            <person name="Pursley I."/>
            <person name="Horton D.L."/>
            <person name="Alikhan N.F."/>
            <person name="Baker D."/>
            <person name="Gharbi K."/>
            <person name="Hall N."/>
            <person name="Watson M."/>
            <person name="Adriaenssens E.M."/>
            <person name="Foster-Nyarko E."/>
            <person name="Jarju S."/>
            <person name="Secka A."/>
            <person name="Antonio M."/>
            <person name="Oren A."/>
            <person name="Chaudhuri R.R."/>
            <person name="La Ragione R."/>
            <person name="Hildebrand F."/>
            <person name="Pallen M.J."/>
        </authorList>
    </citation>
    <scope>NUCLEOTIDE SEQUENCE</scope>
    <source>
        <strain evidence="9">CHK185-5351</strain>
    </source>
</reference>
<feature type="binding site" evidence="7">
    <location>
        <position position="337"/>
    </location>
    <ligand>
        <name>3-phosphoshikimate</name>
        <dbReference type="ChEBI" id="CHEBI:145989"/>
    </ligand>
</feature>
<protein>
    <recommendedName>
        <fullName evidence="7">3-phosphoshikimate 1-carboxyvinyltransferase</fullName>
        <ecNumber evidence="7">2.5.1.19</ecNumber>
    </recommendedName>
    <alternativeName>
        <fullName evidence="7">5-enolpyruvylshikimate-3-phosphate synthase</fullName>
        <shortName evidence="7">EPSP synthase</shortName>
        <shortName evidence="7">EPSPS</shortName>
    </alternativeName>
</protein>
<dbReference type="PANTHER" id="PTHR21090">
    <property type="entry name" value="AROM/DEHYDROQUINATE SYNTHASE"/>
    <property type="match status" value="1"/>
</dbReference>
<organism evidence="9 10">
    <name type="scientific">Candidatus Fusicatenibacter intestinigallinarum</name>
    <dbReference type="NCBI Taxonomy" id="2838598"/>
    <lineage>
        <taxon>Bacteria</taxon>
        <taxon>Bacillati</taxon>
        <taxon>Bacillota</taxon>
        <taxon>Clostridia</taxon>
        <taxon>Lachnospirales</taxon>
        <taxon>Lachnospiraceae</taxon>
        <taxon>Fusicatenibacter</taxon>
    </lineage>
</organism>
<proteinExistence type="inferred from homology"/>
<dbReference type="Proteomes" id="UP000823849">
    <property type="component" value="Unassembled WGS sequence"/>
</dbReference>
<feature type="binding site" evidence="7">
    <location>
        <position position="384"/>
    </location>
    <ligand>
        <name>phosphoenolpyruvate</name>
        <dbReference type="ChEBI" id="CHEBI:58702"/>
    </ligand>
</feature>
<feature type="binding site" evidence="7">
    <location>
        <position position="119"/>
    </location>
    <ligand>
        <name>phosphoenolpyruvate</name>
        <dbReference type="ChEBI" id="CHEBI:58702"/>
    </ligand>
</feature>
<dbReference type="SUPFAM" id="SSF55205">
    <property type="entry name" value="EPT/RTPC-like"/>
    <property type="match status" value="1"/>
</dbReference>
<dbReference type="GO" id="GO:0009423">
    <property type="term" value="P:chorismate biosynthetic process"/>
    <property type="evidence" value="ECO:0007669"/>
    <property type="project" value="UniProtKB-UniRule"/>
</dbReference>
<dbReference type="CDD" id="cd01556">
    <property type="entry name" value="EPSP_synthase"/>
    <property type="match status" value="1"/>
</dbReference>
<dbReference type="Gene3D" id="3.65.10.10">
    <property type="entry name" value="Enolpyruvate transferase domain"/>
    <property type="match status" value="2"/>
</dbReference>
<comment type="subunit">
    <text evidence="7">Monomer.</text>
</comment>
<dbReference type="GO" id="GO:0008652">
    <property type="term" value="P:amino acid biosynthetic process"/>
    <property type="evidence" value="ECO:0007669"/>
    <property type="project" value="UniProtKB-KW"/>
</dbReference>